<protein>
    <submittedName>
        <fullName evidence="1">Uncharacterized protein</fullName>
    </submittedName>
</protein>
<organism evidence="1">
    <name type="scientific">viral metagenome</name>
    <dbReference type="NCBI Taxonomy" id="1070528"/>
    <lineage>
        <taxon>unclassified sequences</taxon>
        <taxon>metagenomes</taxon>
        <taxon>organismal metagenomes</taxon>
    </lineage>
</organism>
<proteinExistence type="predicted"/>
<sequence>MNPFADAGFNEKRENRLAKGGAGSCMACVEFLYPEMTLFADAVDHGGFSNARGADEQKGWMGSCF</sequence>
<dbReference type="EMBL" id="MN739586">
    <property type="protein sequence ID" value="QHT14568.1"/>
    <property type="molecule type" value="Genomic_DNA"/>
</dbReference>
<evidence type="ECO:0000313" key="1">
    <source>
        <dbReference type="EMBL" id="QHT14568.1"/>
    </source>
</evidence>
<name>A0A6C0DCD3_9ZZZZ</name>
<reference evidence="1" key="1">
    <citation type="journal article" date="2020" name="Nature">
        <title>Giant virus diversity and host interactions through global metagenomics.</title>
        <authorList>
            <person name="Schulz F."/>
            <person name="Roux S."/>
            <person name="Paez-Espino D."/>
            <person name="Jungbluth S."/>
            <person name="Walsh D.A."/>
            <person name="Denef V.J."/>
            <person name="McMahon K.D."/>
            <person name="Konstantinidis K.T."/>
            <person name="Eloe-Fadrosh E.A."/>
            <person name="Kyrpides N.C."/>
            <person name="Woyke T."/>
        </authorList>
    </citation>
    <scope>NUCLEOTIDE SEQUENCE</scope>
    <source>
        <strain evidence="1">GVMAG-M-3300023174-141</strain>
    </source>
</reference>
<accession>A0A6C0DCD3</accession>
<dbReference type="AlphaFoldDB" id="A0A6C0DCD3"/>